<accession>A0A2S4UPY6</accession>
<sequence>MGNLTAVNPAQTRPVLKQGGEKPMWVSPNPPHLPS</sequence>
<feature type="compositionally biased region" description="Polar residues" evidence="1">
    <location>
        <begin position="1"/>
        <end position="11"/>
    </location>
</feature>
<evidence type="ECO:0000313" key="3">
    <source>
        <dbReference type="Proteomes" id="UP000239156"/>
    </source>
</evidence>
<name>A0A2S4UPY6_9BASI</name>
<dbReference type="Proteomes" id="UP000239156">
    <property type="component" value="Unassembled WGS sequence"/>
</dbReference>
<protein>
    <submittedName>
        <fullName evidence="2">Uncharacterized protein</fullName>
    </submittedName>
</protein>
<dbReference type="AlphaFoldDB" id="A0A2S4UPY6"/>
<organism evidence="2 3">
    <name type="scientific">Puccinia striiformis</name>
    <dbReference type="NCBI Taxonomy" id="27350"/>
    <lineage>
        <taxon>Eukaryota</taxon>
        <taxon>Fungi</taxon>
        <taxon>Dikarya</taxon>
        <taxon>Basidiomycota</taxon>
        <taxon>Pucciniomycotina</taxon>
        <taxon>Pucciniomycetes</taxon>
        <taxon>Pucciniales</taxon>
        <taxon>Pucciniaceae</taxon>
        <taxon>Puccinia</taxon>
    </lineage>
</organism>
<comment type="caution">
    <text evidence="2">The sequence shown here is derived from an EMBL/GenBank/DDBJ whole genome shotgun (WGS) entry which is preliminary data.</text>
</comment>
<keyword evidence="3" id="KW-1185">Reference proteome</keyword>
<reference evidence="2" key="1">
    <citation type="submission" date="2017-12" db="EMBL/GenBank/DDBJ databases">
        <title>Gene loss provides genomic basis for host adaptation in cereal stripe rust fungi.</title>
        <authorList>
            <person name="Xia C."/>
        </authorList>
    </citation>
    <scope>NUCLEOTIDE SEQUENCE [LARGE SCALE GENOMIC DNA]</scope>
    <source>
        <strain evidence="2">93-210</strain>
    </source>
</reference>
<dbReference type="EMBL" id="PKSL01000204">
    <property type="protein sequence ID" value="POV99277.1"/>
    <property type="molecule type" value="Genomic_DNA"/>
</dbReference>
<gene>
    <name evidence="2" type="ORF">PSTT_13900</name>
</gene>
<proteinExistence type="predicted"/>
<dbReference type="VEuPathDB" id="FungiDB:PSTT_13900"/>
<feature type="region of interest" description="Disordered" evidence="1">
    <location>
        <begin position="1"/>
        <end position="35"/>
    </location>
</feature>
<evidence type="ECO:0000313" key="2">
    <source>
        <dbReference type="EMBL" id="POV99277.1"/>
    </source>
</evidence>
<evidence type="ECO:0000256" key="1">
    <source>
        <dbReference type="SAM" id="MobiDB-lite"/>
    </source>
</evidence>